<reference evidence="1" key="1">
    <citation type="submission" date="2019-10" db="EMBL/GenBank/DDBJ databases">
        <authorList>
            <person name="Paulsen S."/>
        </authorList>
    </citation>
    <scope>NUCLEOTIDE SEQUENCE</scope>
    <source>
        <strain evidence="1">LMG 19692</strain>
    </source>
</reference>
<evidence type="ECO:0000313" key="2">
    <source>
        <dbReference type="EMBL" id="WOX31270.1"/>
    </source>
</evidence>
<accession>A0A8I2H4N2</accession>
<dbReference type="Pfam" id="PF04134">
    <property type="entry name" value="DCC1-like"/>
    <property type="match status" value="1"/>
</dbReference>
<evidence type="ECO:0000313" key="1">
    <source>
        <dbReference type="EMBL" id="NLR23036.1"/>
    </source>
</evidence>
<dbReference type="PANTHER" id="PTHR34290">
    <property type="entry name" value="SI:CH73-390P7.2"/>
    <property type="match status" value="1"/>
</dbReference>
<proteinExistence type="predicted"/>
<evidence type="ECO:0000313" key="3">
    <source>
        <dbReference type="Proteomes" id="UP000646877"/>
    </source>
</evidence>
<organism evidence="1 3">
    <name type="scientific">Pseudoalteromonas maricaloris</name>
    <dbReference type="NCBI Taxonomy" id="184924"/>
    <lineage>
        <taxon>Bacteria</taxon>
        <taxon>Pseudomonadati</taxon>
        <taxon>Pseudomonadota</taxon>
        <taxon>Gammaproteobacteria</taxon>
        <taxon>Alteromonadales</taxon>
        <taxon>Pseudoalteromonadaceae</taxon>
        <taxon>Pseudoalteromonas</taxon>
    </lineage>
</organism>
<dbReference type="EMBL" id="CP137579">
    <property type="protein sequence ID" value="WOX31270.1"/>
    <property type="molecule type" value="Genomic_DNA"/>
</dbReference>
<dbReference type="InterPro" id="IPR007263">
    <property type="entry name" value="DCC1-like"/>
</dbReference>
<evidence type="ECO:0000313" key="4">
    <source>
        <dbReference type="Proteomes" id="UP001304419"/>
    </source>
</evidence>
<dbReference type="Proteomes" id="UP001304419">
    <property type="component" value="Chromosome 2"/>
</dbReference>
<sequence length="129" mass="14741">MTVFYDGNCPLCVGEMNELKRFDQHNKIDLVNIHDNRFSTEFPEIEHEAAMAKLHGYDSQGKLILGLDVTAAAWGQVGKHRWIKLLRLPIIRTIADGVYLFFARHRMKISKLLAPNQCSIQNSGDCNRD</sequence>
<dbReference type="RefSeq" id="WP_193522267.1">
    <property type="nucleotide sequence ID" value="NZ_CBCSDF010000001.1"/>
</dbReference>
<name>A0A8I2H4N2_9GAMM</name>
<reference evidence="2 4" key="2">
    <citation type="submission" date="2023-10" db="EMBL/GenBank/DDBJ databases">
        <title>To unveil natural product biosynthetic capacity in Pseudoalteromonas.</title>
        <authorList>
            <person name="Wang J."/>
        </authorList>
    </citation>
    <scope>NUCLEOTIDE SEQUENCE [LARGE SCALE GENOMIC DNA]</scope>
    <source>
        <strain evidence="2 4">DSM 15914</strain>
    </source>
</reference>
<protein>
    <submittedName>
        <fullName evidence="1">DUF393 domain-containing protein</fullName>
    </submittedName>
</protein>
<keyword evidence="4" id="KW-1185">Reference proteome</keyword>
<dbReference type="EMBL" id="WEIA01000012">
    <property type="protein sequence ID" value="NLR23036.1"/>
    <property type="molecule type" value="Genomic_DNA"/>
</dbReference>
<dbReference type="PANTHER" id="PTHR34290:SF2">
    <property type="entry name" value="OS04G0668800 PROTEIN"/>
    <property type="match status" value="1"/>
</dbReference>
<dbReference type="InterPro" id="IPR044691">
    <property type="entry name" value="DCC1_Trx"/>
</dbReference>
<dbReference type="Proteomes" id="UP000646877">
    <property type="component" value="Unassembled WGS sequence"/>
</dbReference>
<dbReference type="GO" id="GO:0015035">
    <property type="term" value="F:protein-disulfide reductase activity"/>
    <property type="evidence" value="ECO:0007669"/>
    <property type="project" value="InterPro"/>
</dbReference>
<gene>
    <name evidence="1" type="ORF">F9Y85_17315</name>
    <name evidence="2" type="ORF">R5H13_20240</name>
</gene>
<dbReference type="AlphaFoldDB" id="A0A8I2H4N2"/>